<reference evidence="2" key="1">
    <citation type="submission" date="2015-01" db="EMBL/GenBank/DDBJ databases">
        <authorList>
            <person name="Aksoy S."/>
            <person name="Warren W."/>
            <person name="Wilson R.K."/>
        </authorList>
    </citation>
    <scope>NUCLEOTIDE SEQUENCE [LARGE SCALE GENOMIC DNA]</scope>
    <source>
        <strain evidence="2">IAEA</strain>
    </source>
</reference>
<dbReference type="EMBL" id="JXJN01005473">
    <property type="status" value="NOT_ANNOTATED_CDS"/>
    <property type="molecule type" value="Genomic_DNA"/>
</dbReference>
<dbReference type="EnsemblMetazoa" id="GPPI012501-RA">
    <property type="protein sequence ID" value="GPPI012501-PA"/>
    <property type="gene ID" value="GPPI012501"/>
</dbReference>
<keyword evidence="2" id="KW-1185">Reference proteome</keyword>
<reference evidence="1" key="2">
    <citation type="submission" date="2020-05" db="UniProtKB">
        <authorList>
            <consortium name="EnsemblMetazoa"/>
        </authorList>
    </citation>
    <scope>IDENTIFICATION</scope>
    <source>
        <strain evidence="1">IAEA</strain>
    </source>
</reference>
<accession>A0A1B0AY03</accession>
<proteinExistence type="predicted"/>
<protein>
    <submittedName>
        <fullName evidence="1">Uncharacterized protein</fullName>
    </submittedName>
</protein>
<dbReference type="VEuPathDB" id="VectorBase:GPPI012501"/>
<name>A0A1B0AY03_9MUSC</name>
<organism evidence="1 2">
    <name type="scientific">Glossina palpalis gambiensis</name>
    <dbReference type="NCBI Taxonomy" id="67801"/>
    <lineage>
        <taxon>Eukaryota</taxon>
        <taxon>Metazoa</taxon>
        <taxon>Ecdysozoa</taxon>
        <taxon>Arthropoda</taxon>
        <taxon>Hexapoda</taxon>
        <taxon>Insecta</taxon>
        <taxon>Pterygota</taxon>
        <taxon>Neoptera</taxon>
        <taxon>Endopterygota</taxon>
        <taxon>Diptera</taxon>
        <taxon>Brachycera</taxon>
        <taxon>Muscomorpha</taxon>
        <taxon>Hippoboscoidea</taxon>
        <taxon>Glossinidae</taxon>
        <taxon>Glossina</taxon>
    </lineage>
</organism>
<evidence type="ECO:0000313" key="2">
    <source>
        <dbReference type="Proteomes" id="UP000092460"/>
    </source>
</evidence>
<sequence length="173" mass="19474">MDALLKTCEQGIRLDVIKLVNYLKLIGSSLSFLIKQQLLLTYGCIGKHQNKCLLCKSYPYNNSSNTITTTTTTTTAIATAIATIKEMQSVKQRFSKRKKPRYFDSRQGSALMAGDVSRTISYITITTASMVEQSDDVKNKQTAAHKETNGQNVWLDGWIDGWMDGWMDEWMNG</sequence>
<evidence type="ECO:0000313" key="1">
    <source>
        <dbReference type="EnsemblMetazoa" id="GPPI012501-PA"/>
    </source>
</evidence>
<dbReference type="Proteomes" id="UP000092460">
    <property type="component" value="Unassembled WGS sequence"/>
</dbReference>
<dbReference type="AlphaFoldDB" id="A0A1B0AY03"/>